<evidence type="ECO:0000313" key="11">
    <source>
        <dbReference type="Proteomes" id="UP000010866"/>
    </source>
</evidence>
<protein>
    <recommendedName>
        <fullName evidence="2">prephenate dehydratase</fullName>
        <ecNumber evidence="2">4.2.1.51</ecNumber>
    </recommendedName>
</protein>
<dbReference type="SUPFAM" id="SSF55021">
    <property type="entry name" value="ACT-like"/>
    <property type="match status" value="1"/>
</dbReference>
<dbReference type="InterPro" id="IPR001086">
    <property type="entry name" value="Preph_deHydtase"/>
</dbReference>
<reference evidence="11" key="1">
    <citation type="submission" date="2012-02" db="EMBL/GenBank/DDBJ databases">
        <title>Complete sequence of chromosome of Methanomethylovorans hollandica DSM 15978.</title>
        <authorList>
            <person name="Lucas S."/>
            <person name="Copeland A."/>
            <person name="Lapidus A."/>
            <person name="Glavina del Rio T."/>
            <person name="Dalin E."/>
            <person name="Tice H."/>
            <person name="Bruce D."/>
            <person name="Goodwin L."/>
            <person name="Pitluck S."/>
            <person name="Peters L."/>
            <person name="Mikhailova N."/>
            <person name="Held B."/>
            <person name="Kyrpides N."/>
            <person name="Mavromatis K."/>
            <person name="Ivanova N."/>
            <person name="Brettin T."/>
            <person name="Detter J.C."/>
            <person name="Han C."/>
            <person name="Larimer F."/>
            <person name="Land M."/>
            <person name="Hauser L."/>
            <person name="Markowitz V."/>
            <person name="Cheng J.-F."/>
            <person name="Hugenholtz P."/>
            <person name="Woyke T."/>
            <person name="Wu D."/>
            <person name="Spring S."/>
            <person name="Schroeder M."/>
            <person name="Brambilla E."/>
            <person name="Klenk H.-P."/>
            <person name="Eisen J.A."/>
        </authorList>
    </citation>
    <scope>NUCLEOTIDE SEQUENCE [LARGE SCALE GENOMIC DNA]</scope>
    <source>
        <strain evidence="11">DSM 15978 / NBRC 107637 / DMS1</strain>
    </source>
</reference>
<dbReference type="PANTHER" id="PTHR21022">
    <property type="entry name" value="PREPHENATE DEHYDRATASE P PROTEIN"/>
    <property type="match status" value="1"/>
</dbReference>
<dbReference type="NCBIfam" id="NF008865">
    <property type="entry name" value="PRK11898.1"/>
    <property type="match status" value="1"/>
</dbReference>
<dbReference type="FunFam" id="3.30.70.260:FF:000012">
    <property type="entry name" value="Prephenate dehydratase"/>
    <property type="match status" value="1"/>
</dbReference>
<dbReference type="GO" id="GO:0005737">
    <property type="term" value="C:cytoplasm"/>
    <property type="evidence" value="ECO:0007669"/>
    <property type="project" value="TreeGrafter"/>
</dbReference>
<keyword evidence="5" id="KW-0584">Phenylalanine biosynthesis</keyword>
<dbReference type="HOGENOM" id="CLU_035008_0_2_2"/>
<dbReference type="EC" id="4.2.1.51" evidence="2"/>
<sequence>MHGTYTQLYKLCRSVGIMIIGVLGPRGSYSDHAASLWLSKEYTASPLKDISLKYCDDIIDTFNAVILTNADLGIVPVENSIEGSVGVTLDMLMEHEIHIIGEVVVPIEHCLLSRGKIEDIRVILSHPQALGQCRQFIKSHFPHAEIRTTGSTSHAAKLATEFEEMAAIASRDSAGMYGLNVLLCNIQDCNNNHTRFIVFRKKQEDDDLAWKTCSGSVAETDDTAKRDLPHRTSIIVYLDRDRPGALYDLLGEFAIRKINLTRIESRPSKRILGDYIFYIDFAGNISDTIIKDALNSILPKAGMMKVLGSYEMM</sequence>
<dbReference type="PROSITE" id="PS51671">
    <property type="entry name" value="ACT"/>
    <property type="match status" value="1"/>
</dbReference>
<evidence type="ECO:0000259" key="9">
    <source>
        <dbReference type="PROSITE" id="PS51671"/>
    </source>
</evidence>
<comment type="pathway">
    <text evidence="1">Amino-acid biosynthesis; L-phenylalanine biosynthesis; phenylpyruvate from prephenate: step 1/1.</text>
</comment>
<evidence type="ECO:0000256" key="6">
    <source>
        <dbReference type="ARBA" id="ARBA00023239"/>
    </source>
</evidence>
<dbReference type="Gene3D" id="3.30.70.260">
    <property type="match status" value="1"/>
</dbReference>
<evidence type="ECO:0000256" key="1">
    <source>
        <dbReference type="ARBA" id="ARBA00004741"/>
    </source>
</evidence>
<evidence type="ECO:0000256" key="4">
    <source>
        <dbReference type="ARBA" id="ARBA00023141"/>
    </source>
</evidence>
<dbReference type="PROSITE" id="PS00858">
    <property type="entry name" value="PREPHENATE_DEHYDR_2"/>
    <property type="match status" value="1"/>
</dbReference>
<organism evidence="10 11">
    <name type="scientific">Methanomethylovorans hollandica (strain DSM 15978 / NBRC 107637 / DMS1)</name>
    <dbReference type="NCBI Taxonomy" id="867904"/>
    <lineage>
        <taxon>Archaea</taxon>
        <taxon>Methanobacteriati</taxon>
        <taxon>Methanobacteriota</taxon>
        <taxon>Stenosarchaea group</taxon>
        <taxon>Methanomicrobia</taxon>
        <taxon>Methanosarcinales</taxon>
        <taxon>Methanosarcinaceae</taxon>
        <taxon>Methanomethylovorans</taxon>
    </lineage>
</organism>
<dbReference type="GO" id="GO:0009094">
    <property type="term" value="P:L-phenylalanine biosynthetic process"/>
    <property type="evidence" value="ECO:0007669"/>
    <property type="project" value="UniProtKB-UniPathway"/>
</dbReference>
<comment type="catalytic activity">
    <reaction evidence="7">
        <text>prephenate + H(+) = 3-phenylpyruvate + CO2 + H2O</text>
        <dbReference type="Rhea" id="RHEA:21648"/>
        <dbReference type="ChEBI" id="CHEBI:15377"/>
        <dbReference type="ChEBI" id="CHEBI:15378"/>
        <dbReference type="ChEBI" id="CHEBI:16526"/>
        <dbReference type="ChEBI" id="CHEBI:18005"/>
        <dbReference type="ChEBI" id="CHEBI:29934"/>
        <dbReference type="EC" id="4.2.1.51"/>
    </reaction>
</comment>
<keyword evidence="6" id="KW-0456">Lyase</keyword>
<dbReference type="FunFam" id="3.40.190.10:FF:000034">
    <property type="entry name" value="Chorismate mutase/prephenate dehydratase"/>
    <property type="match status" value="1"/>
</dbReference>
<keyword evidence="3" id="KW-0028">Amino-acid biosynthesis</keyword>
<dbReference type="InterPro" id="IPR008242">
    <property type="entry name" value="Chor_mutase/pphenate_deHydtase"/>
</dbReference>
<proteinExistence type="predicted"/>
<dbReference type="PIRSF" id="PIRSF001500">
    <property type="entry name" value="Chor_mut_pdt_Ppr"/>
    <property type="match status" value="1"/>
</dbReference>
<dbReference type="CDD" id="cd13532">
    <property type="entry name" value="PBP2_PDT_like"/>
    <property type="match status" value="1"/>
</dbReference>
<dbReference type="GO" id="GO:0004664">
    <property type="term" value="F:prephenate dehydratase activity"/>
    <property type="evidence" value="ECO:0007669"/>
    <property type="project" value="UniProtKB-EC"/>
</dbReference>
<dbReference type="EMBL" id="CP003362">
    <property type="protein sequence ID" value="AGB49365.1"/>
    <property type="molecule type" value="Genomic_DNA"/>
</dbReference>
<dbReference type="Gene3D" id="3.40.190.10">
    <property type="entry name" value="Periplasmic binding protein-like II"/>
    <property type="match status" value="2"/>
</dbReference>
<dbReference type="InterPro" id="IPR002912">
    <property type="entry name" value="ACT_dom"/>
</dbReference>
<evidence type="ECO:0000256" key="5">
    <source>
        <dbReference type="ARBA" id="ARBA00023222"/>
    </source>
</evidence>
<name>L0KXG0_METHD</name>
<keyword evidence="11" id="KW-1185">Reference proteome</keyword>
<evidence type="ECO:0000313" key="10">
    <source>
        <dbReference type="EMBL" id="AGB49365.1"/>
    </source>
</evidence>
<dbReference type="SUPFAM" id="SSF53850">
    <property type="entry name" value="Periplasmic binding protein-like II"/>
    <property type="match status" value="1"/>
</dbReference>
<dbReference type="CDD" id="cd04905">
    <property type="entry name" value="ACT_CM-PDT"/>
    <property type="match status" value="1"/>
</dbReference>
<keyword evidence="4" id="KW-0057">Aromatic amino acid biosynthesis</keyword>
<dbReference type="KEGG" id="mhz:Metho_1131"/>
<evidence type="ECO:0000256" key="3">
    <source>
        <dbReference type="ARBA" id="ARBA00022605"/>
    </source>
</evidence>
<evidence type="ECO:0000256" key="7">
    <source>
        <dbReference type="ARBA" id="ARBA00047848"/>
    </source>
</evidence>
<dbReference type="UniPathway" id="UPA00121">
    <property type="reaction ID" value="UER00345"/>
</dbReference>
<feature type="domain" description="Prephenate dehydratase" evidence="8">
    <location>
        <begin position="19"/>
        <end position="201"/>
    </location>
</feature>
<dbReference type="InterPro" id="IPR045865">
    <property type="entry name" value="ACT-like_dom_sf"/>
</dbReference>
<gene>
    <name evidence="10" type="ordered locus">Metho_1131</name>
</gene>
<dbReference type="PROSITE" id="PS51171">
    <property type="entry name" value="PREPHENATE_DEHYDR_3"/>
    <property type="match status" value="1"/>
</dbReference>
<dbReference type="PANTHER" id="PTHR21022:SF19">
    <property type="entry name" value="PREPHENATE DEHYDRATASE-RELATED"/>
    <property type="match status" value="1"/>
</dbReference>
<dbReference type="Pfam" id="PF01842">
    <property type="entry name" value="ACT"/>
    <property type="match status" value="1"/>
</dbReference>
<dbReference type="AlphaFoldDB" id="L0KXG0"/>
<dbReference type="Pfam" id="PF00800">
    <property type="entry name" value="PDT"/>
    <property type="match status" value="1"/>
</dbReference>
<dbReference type="STRING" id="867904.Metho_1131"/>
<dbReference type="InterPro" id="IPR018528">
    <property type="entry name" value="Preph_deHydtase_CS"/>
</dbReference>
<feature type="domain" description="ACT" evidence="9">
    <location>
        <begin position="234"/>
        <end position="311"/>
    </location>
</feature>
<evidence type="ECO:0000256" key="2">
    <source>
        <dbReference type="ARBA" id="ARBA00013147"/>
    </source>
</evidence>
<accession>L0KXG0</accession>
<dbReference type="Proteomes" id="UP000010866">
    <property type="component" value="Chromosome"/>
</dbReference>
<evidence type="ECO:0000259" key="8">
    <source>
        <dbReference type="PROSITE" id="PS51171"/>
    </source>
</evidence>